<dbReference type="EMBL" id="BLJE01000002">
    <property type="protein sequence ID" value="GFE65225.1"/>
    <property type="molecule type" value="Genomic_DNA"/>
</dbReference>
<accession>A0A6N6JGH4</accession>
<gene>
    <name evidence="1" type="ORF">KIN_22990</name>
</gene>
<evidence type="ECO:0000313" key="2">
    <source>
        <dbReference type="Proteomes" id="UP000436822"/>
    </source>
</evidence>
<comment type="caution">
    <text evidence="1">The sequence shown here is derived from an EMBL/GenBank/DDBJ whole genome shotgun (WGS) entry which is preliminary data.</text>
</comment>
<evidence type="ECO:0000313" key="1">
    <source>
        <dbReference type="EMBL" id="GFE65225.1"/>
    </source>
</evidence>
<protein>
    <submittedName>
        <fullName evidence="1">Uncharacterized protein</fullName>
    </submittedName>
</protein>
<dbReference type="AlphaFoldDB" id="A0A6N6JGH4"/>
<keyword evidence="2" id="KW-1185">Reference proteome</keyword>
<sequence>MVTLFLLFGAAEGAIAQNSGDGTQFSTPDAIRFPTPDVIACLKAIEPLDSRYRGWMESQCVGIAGDICLNVDKGRRGCLHDLVASMREFYEKLMPLLPSTIDGGGFTAYGYARALVQAADTFENLPECDGLRVYEYSICEFVSLGTATQDLFYRARQAEVELP</sequence>
<proteinExistence type="predicted"/>
<name>A0A6N6JGH4_9RHOB</name>
<organism evidence="1 2">
    <name type="scientific">Litoreibacter roseus</name>
    <dbReference type="NCBI Taxonomy" id="2601869"/>
    <lineage>
        <taxon>Bacteria</taxon>
        <taxon>Pseudomonadati</taxon>
        <taxon>Pseudomonadota</taxon>
        <taxon>Alphaproteobacteria</taxon>
        <taxon>Rhodobacterales</taxon>
        <taxon>Roseobacteraceae</taxon>
        <taxon>Litoreibacter</taxon>
    </lineage>
</organism>
<dbReference type="Proteomes" id="UP000436822">
    <property type="component" value="Unassembled WGS sequence"/>
</dbReference>
<reference evidence="1 2" key="1">
    <citation type="submission" date="2019-12" db="EMBL/GenBank/DDBJ databases">
        <title>Litoreibacter badius sp. nov., a novel bacteriochlorophyll a-containing bacterium in the genus Litoreibacter.</title>
        <authorList>
            <person name="Kanamuro M."/>
            <person name="Takabe Y."/>
            <person name="Mori K."/>
            <person name="Takaichi S."/>
            <person name="Hanada S."/>
        </authorList>
    </citation>
    <scope>NUCLEOTIDE SEQUENCE [LARGE SCALE GENOMIC DNA]</scope>
    <source>
        <strain evidence="1 2">K6</strain>
    </source>
</reference>